<dbReference type="SUPFAM" id="SSF52096">
    <property type="entry name" value="ClpP/crotonase"/>
    <property type="match status" value="1"/>
</dbReference>
<evidence type="ECO:0000256" key="8">
    <source>
        <dbReference type="ARBA" id="ARBA00023027"/>
    </source>
</evidence>
<dbReference type="GO" id="GO:0008692">
    <property type="term" value="F:3-hydroxybutyryl-CoA epimerase activity"/>
    <property type="evidence" value="ECO:0007669"/>
    <property type="project" value="InterPro"/>
</dbReference>
<keyword evidence="9" id="KW-0443">Lipid metabolism</keyword>
<dbReference type="NCBIfam" id="NF008727">
    <property type="entry name" value="PRK11730.1"/>
    <property type="match status" value="1"/>
</dbReference>
<evidence type="ECO:0000256" key="2">
    <source>
        <dbReference type="ARBA" id="ARBA00007005"/>
    </source>
</evidence>
<dbReference type="OrthoDB" id="5389341at2"/>
<name>A0A3N1P5X0_9GAMM</name>
<dbReference type="Gene3D" id="3.40.50.720">
    <property type="entry name" value="NAD(P)-binding Rossmann-like Domain"/>
    <property type="match status" value="1"/>
</dbReference>
<dbReference type="PANTHER" id="PTHR43612:SF3">
    <property type="entry name" value="TRIFUNCTIONAL ENZYME SUBUNIT ALPHA, MITOCHONDRIAL"/>
    <property type="match status" value="1"/>
</dbReference>
<keyword evidence="10" id="KW-0413">Isomerase</keyword>
<dbReference type="GO" id="GO:0004300">
    <property type="term" value="F:enoyl-CoA hydratase activity"/>
    <property type="evidence" value="ECO:0007669"/>
    <property type="project" value="UniProtKB-EC"/>
</dbReference>
<dbReference type="InterPro" id="IPR012799">
    <property type="entry name" value="FadB"/>
</dbReference>
<keyword evidence="11" id="KW-0456">Lyase</keyword>
<feature type="domain" description="3-hydroxyacyl-CoA dehydrogenase C-terminal" evidence="15">
    <location>
        <begin position="499"/>
        <end position="594"/>
    </location>
</feature>
<evidence type="ECO:0000256" key="11">
    <source>
        <dbReference type="ARBA" id="ARBA00023239"/>
    </source>
</evidence>
<sequence>MYQGHTLKLVMLDDGIAELVFDLQGESVNKFGRQTVVELGEALDALASAKPSELKGLLISSAKPALMVGADIGEFQGFFASGEQAVKDYLASNNRNFNRLENLPVPVAIAIDGYALGGGLELCLACDYRVMTPSARIGLPETQLGIIPGWGGTVRLPRLVGVDTAAEWIASGRQWDGKAALKAGVVDAVVESGKLREAGLHVLKECHEGRFDYAARRAAKTAPLKHNRIEAAMAFETAKAVVAAQAGRHYPAPVAAIEVMEKAAGEGREAALAIEADTFARLATTTVAQALVGIFINDQLLARNAKRWQAEDKQGVSRAAVLGAGIMGGGIAYQSALKGVPIKMKDIARKGLEQGLEEANRLLVKRVEKGRMTASAMGEALNRIEPTLGYDGFDDVDMVVEAVVENTKVKQSVLAETERAVAESTILASNTSTISITTLAEALSRPENFCGMHFFNPVHAMPLVEIIRGEKTSDRAIARTVAYANQLGKKPVVVNDCPGFLVNRVLFPYFAGFALLVRDGVDYERIDRVMERWGWPMGPAYLLDVVGLDTAIHAEQVMADAYPDRLQRDFTSCTEVLFDSGRLGQKSAGGFYDYSDDRKGRPQKQSSPQARESLEPMDNTDLSDEAIVARMMVPMVTELVRCLDEGIVASPAEADMAMVYGTGFPPFRGGALRWVDAVGLDAFRAMAEPWAGLTPLYHLPDGLLRRIESGEPFYPVVPSQGGAQ</sequence>
<accession>A0A3N1P5X0</accession>
<evidence type="ECO:0000259" key="15">
    <source>
        <dbReference type="Pfam" id="PF00725"/>
    </source>
</evidence>
<dbReference type="PROSITE" id="PS00067">
    <property type="entry name" value="3HCDH"/>
    <property type="match status" value="1"/>
</dbReference>
<dbReference type="SUPFAM" id="SSF48179">
    <property type="entry name" value="6-phosphogluconate dehydrogenase C-terminal domain-like"/>
    <property type="match status" value="2"/>
</dbReference>
<dbReference type="EMBL" id="RJUK01000001">
    <property type="protein sequence ID" value="ROQ20216.1"/>
    <property type="molecule type" value="Genomic_DNA"/>
</dbReference>
<evidence type="ECO:0000256" key="9">
    <source>
        <dbReference type="ARBA" id="ARBA00023098"/>
    </source>
</evidence>
<dbReference type="AlphaFoldDB" id="A0A3N1P5X0"/>
<dbReference type="InterPro" id="IPR036291">
    <property type="entry name" value="NAD(P)-bd_dom_sf"/>
</dbReference>
<dbReference type="InterPro" id="IPR050136">
    <property type="entry name" value="FA_oxidation_alpha_subunit"/>
</dbReference>
<feature type="domain" description="3-hydroxyacyl-CoA dehydrogenase NAD binding" evidence="16">
    <location>
        <begin position="319"/>
        <end position="497"/>
    </location>
</feature>
<dbReference type="PANTHER" id="PTHR43612">
    <property type="entry name" value="TRIFUNCTIONAL ENZYME SUBUNIT ALPHA"/>
    <property type="match status" value="1"/>
</dbReference>
<keyword evidence="8" id="KW-0520">NAD</keyword>
<keyword evidence="18" id="KW-1185">Reference proteome</keyword>
<evidence type="ECO:0000256" key="10">
    <source>
        <dbReference type="ARBA" id="ARBA00023235"/>
    </source>
</evidence>
<gene>
    <name evidence="17" type="ORF">EDC38_0816</name>
</gene>
<proteinExistence type="inferred from homology"/>
<evidence type="ECO:0000256" key="13">
    <source>
        <dbReference type="ARBA" id="ARBA00049556"/>
    </source>
</evidence>
<evidence type="ECO:0000256" key="6">
    <source>
        <dbReference type="ARBA" id="ARBA00022963"/>
    </source>
</evidence>
<evidence type="ECO:0000256" key="1">
    <source>
        <dbReference type="ARBA" id="ARBA00005005"/>
    </source>
</evidence>
<dbReference type="GO" id="GO:0036125">
    <property type="term" value="C:fatty acid beta-oxidation multienzyme complex"/>
    <property type="evidence" value="ECO:0007669"/>
    <property type="project" value="InterPro"/>
</dbReference>
<evidence type="ECO:0000259" key="16">
    <source>
        <dbReference type="Pfam" id="PF02737"/>
    </source>
</evidence>
<evidence type="ECO:0000256" key="14">
    <source>
        <dbReference type="SAM" id="MobiDB-lite"/>
    </source>
</evidence>
<dbReference type="SUPFAM" id="SSF51735">
    <property type="entry name" value="NAD(P)-binding Rossmann-fold domains"/>
    <property type="match status" value="1"/>
</dbReference>
<dbReference type="GO" id="GO:0004165">
    <property type="term" value="F:delta(3)-delta(2)-enoyl-CoA isomerase activity"/>
    <property type="evidence" value="ECO:0007669"/>
    <property type="project" value="InterPro"/>
</dbReference>
<dbReference type="InterPro" id="IPR006108">
    <property type="entry name" value="3HC_DH_C"/>
</dbReference>
<dbReference type="InterPro" id="IPR008927">
    <property type="entry name" value="6-PGluconate_DH-like_C_sf"/>
</dbReference>
<evidence type="ECO:0000313" key="17">
    <source>
        <dbReference type="EMBL" id="ROQ20216.1"/>
    </source>
</evidence>
<keyword evidence="7" id="KW-0560">Oxidoreductase</keyword>
<reference evidence="17 18" key="1">
    <citation type="submission" date="2018-11" db="EMBL/GenBank/DDBJ databases">
        <title>Genomic Encyclopedia of Type Strains, Phase IV (KMG-IV): sequencing the most valuable type-strain genomes for metagenomic binning, comparative biology and taxonomic classification.</title>
        <authorList>
            <person name="Goeker M."/>
        </authorList>
    </citation>
    <scope>NUCLEOTIDE SEQUENCE [LARGE SCALE GENOMIC DNA]</scope>
    <source>
        <strain evidence="17 18">DSM 16974</strain>
    </source>
</reference>
<keyword evidence="12" id="KW-0511">Multifunctional enzyme</keyword>
<comment type="similarity">
    <text evidence="3">In the N-terminal section; belongs to the enoyl-CoA hydratase/isomerase family.</text>
</comment>
<dbReference type="InterPro" id="IPR006176">
    <property type="entry name" value="3-OHacyl-CoA_DH_NAD-bd"/>
</dbReference>
<comment type="similarity">
    <text evidence="2">In the central section; belongs to the 3-hydroxyacyl-CoA dehydrogenase family.</text>
</comment>
<feature type="domain" description="3-hydroxyacyl-CoA dehydrogenase C-terminal" evidence="15">
    <location>
        <begin position="627"/>
        <end position="688"/>
    </location>
</feature>
<dbReference type="Gene3D" id="3.90.226.10">
    <property type="entry name" value="2-enoyl-CoA Hydratase, Chain A, domain 1"/>
    <property type="match status" value="1"/>
</dbReference>
<dbReference type="Pfam" id="PF00725">
    <property type="entry name" value="3HCDH"/>
    <property type="match status" value="2"/>
</dbReference>
<dbReference type="GO" id="GO:0070403">
    <property type="term" value="F:NAD+ binding"/>
    <property type="evidence" value="ECO:0007669"/>
    <property type="project" value="InterPro"/>
</dbReference>
<organism evidence="17 18">
    <name type="scientific">Marinimicrobium koreense</name>
    <dbReference type="NCBI Taxonomy" id="306545"/>
    <lineage>
        <taxon>Bacteria</taxon>
        <taxon>Pseudomonadati</taxon>
        <taxon>Pseudomonadota</taxon>
        <taxon>Gammaproteobacteria</taxon>
        <taxon>Cellvibrionales</taxon>
        <taxon>Cellvibrionaceae</taxon>
        <taxon>Marinimicrobium</taxon>
    </lineage>
</organism>
<evidence type="ECO:0000256" key="7">
    <source>
        <dbReference type="ARBA" id="ARBA00023002"/>
    </source>
</evidence>
<comment type="caution">
    <text evidence="17">The sequence shown here is derived from an EMBL/GenBank/DDBJ whole genome shotgun (WGS) entry which is preliminary data.</text>
</comment>
<feature type="region of interest" description="Disordered" evidence="14">
    <location>
        <begin position="589"/>
        <end position="619"/>
    </location>
</feature>
<dbReference type="GO" id="GO:0016509">
    <property type="term" value="F:long-chain (3S)-3-hydroxyacyl-CoA dehydrogenase (NAD+) activity"/>
    <property type="evidence" value="ECO:0007669"/>
    <property type="project" value="TreeGrafter"/>
</dbReference>
<evidence type="ECO:0000256" key="12">
    <source>
        <dbReference type="ARBA" id="ARBA00023268"/>
    </source>
</evidence>
<dbReference type="InterPro" id="IPR006180">
    <property type="entry name" value="3-OHacyl-CoA_DH_CS"/>
</dbReference>
<evidence type="ECO:0000256" key="3">
    <source>
        <dbReference type="ARBA" id="ARBA00008750"/>
    </source>
</evidence>
<evidence type="ECO:0000256" key="4">
    <source>
        <dbReference type="ARBA" id="ARBA00012076"/>
    </source>
</evidence>
<comment type="pathway">
    <text evidence="1">Lipid metabolism; fatty acid beta-oxidation.</text>
</comment>
<dbReference type="InterPro" id="IPR001753">
    <property type="entry name" value="Enoyl-CoA_hydra/iso"/>
</dbReference>
<dbReference type="EC" id="4.2.1.17" evidence="4"/>
<keyword evidence="5" id="KW-0276">Fatty acid metabolism</keyword>
<dbReference type="NCBIfam" id="TIGR02437">
    <property type="entry name" value="FadB"/>
    <property type="match status" value="1"/>
</dbReference>
<dbReference type="Pfam" id="PF00378">
    <property type="entry name" value="ECH_1"/>
    <property type="match status" value="1"/>
</dbReference>
<dbReference type="Pfam" id="PF02737">
    <property type="entry name" value="3HCDH_N"/>
    <property type="match status" value="1"/>
</dbReference>
<keyword evidence="6" id="KW-0442">Lipid degradation</keyword>
<comment type="catalytic activity">
    <reaction evidence="13">
        <text>a (3S)-3-hydroxyacyl-CoA + NAD(+) = a 3-oxoacyl-CoA + NADH + H(+)</text>
        <dbReference type="Rhea" id="RHEA:22432"/>
        <dbReference type="ChEBI" id="CHEBI:15378"/>
        <dbReference type="ChEBI" id="CHEBI:57318"/>
        <dbReference type="ChEBI" id="CHEBI:57540"/>
        <dbReference type="ChEBI" id="CHEBI:57945"/>
        <dbReference type="ChEBI" id="CHEBI:90726"/>
        <dbReference type="EC" id="1.1.1.35"/>
    </reaction>
</comment>
<dbReference type="Proteomes" id="UP000273643">
    <property type="component" value="Unassembled WGS sequence"/>
</dbReference>
<dbReference type="InterPro" id="IPR029045">
    <property type="entry name" value="ClpP/crotonase-like_dom_sf"/>
</dbReference>
<evidence type="ECO:0000313" key="18">
    <source>
        <dbReference type="Proteomes" id="UP000273643"/>
    </source>
</evidence>
<dbReference type="GO" id="GO:0006635">
    <property type="term" value="P:fatty acid beta-oxidation"/>
    <property type="evidence" value="ECO:0007669"/>
    <property type="project" value="UniProtKB-UniPathway"/>
</dbReference>
<dbReference type="RefSeq" id="WP_123637412.1">
    <property type="nucleotide sequence ID" value="NZ_RJUK01000001.1"/>
</dbReference>
<dbReference type="FunFam" id="3.40.50.720:FF:000009">
    <property type="entry name" value="Fatty oxidation complex, alpha subunit"/>
    <property type="match status" value="1"/>
</dbReference>
<dbReference type="Gene3D" id="1.10.1040.50">
    <property type="match status" value="1"/>
</dbReference>
<dbReference type="CDD" id="cd06558">
    <property type="entry name" value="crotonase-like"/>
    <property type="match status" value="1"/>
</dbReference>
<dbReference type="UniPathway" id="UPA00659"/>
<evidence type="ECO:0000256" key="5">
    <source>
        <dbReference type="ARBA" id="ARBA00022832"/>
    </source>
</evidence>
<protein>
    <recommendedName>
        <fullName evidence="4">enoyl-CoA hydratase</fullName>
        <ecNumber evidence="4">4.2.1.17</ecNumber>
    </recommendedName>
</protein>